<dbReference type="Gene3D" id="1.10.443.10">
    <property type="entry name" value="Intergrase catalytic core"/>
    <property type="match status" value="1"/>
</dbReference>
<dbReference type="PANTHER" id="PTHR30349">
    <property type="entry name" value="PHAGE INTEGRASE-RELATED"/>
    <property type="match status" value="1"/>
</dbReference>
<dbReference type="EMBL" id="KF900783">
    <property type="protein sequence ID" value="AIF06853.1"/>
    <property type="molecule type" value="Genomic_DNA"/>
</dbReference>
<dbReference type="InterPro" id="IPR050090">
    <property type="entry name" value="Tyrosine_recombinase_XerCD"/>
</dbReference>
<dbReference type="AlphaFoldDB" id="A0A075GYG7"/>
<dbReference type="SUPFAM" id="SSF56349">
    <property type="entry name" value="DNA breaking-rejoining enzymes"/>
    <property type="match status" value="1"/>
</dbReference>
<evidence type="ECO:0000259" key="5">
    <source>
        <dbReference type="PROSITE" id="PS51898"/>
    </source>
</evidence>
<dbReference type="Pfam" id="PF00589">
    <property type="entry name" value="Phage_integrase"/>
    <property type="match status" value="1"/>
</dbReference>
<sequence length="350" mass="40846">MTFTVSVRNRESYLESIDVLSPSYLKQIKATLNKFDEFCNTKYKESGEKILSQLMKQKQDERIINSCDVLQLFISSLNKTISPQTIPTYLSHVVGYFNYRGIKLTSLDKKSIRYPKVIKEEKYPLSKTDIKQILDNASYKRKILYFTLASSGMRIGETLALRKKDFDTSEKRIMIKIPARITKTKTSRSVFVSLEVGPYLMKRLNEIENNDLVFGTNEKIIQAESTEEKIFTRKLDKIFPNMERYESGTRKITLHSFRAFFITQAVRTVGDSFAHAVAGQNGYLKMYKRYDKESLLEDYLKLEPALFINRDSSINEESKDKEIKDLNTKYDNLEKMVSNMFEELKKEKKI</sequence>
<dbReference type="InterPro" id="IPR011010">
    <property type="entry name" value="DNA_brk_join_enz"/>
</dbReference>
<accession>A0A075GYG7</accession>
<evidence type="ECO:0000313" key="6">
    <source>
        <dbReference type="EMBL" id="AIF06853.1"/>
    </source>
</evidence>
<dbReference type="InterPro" id="IPR013762">
    <property type="entry name" value="Integrase-like_cat_sf"/>
</dbReference>
<dbReference type="PANTHER" id="PTHR30349:SF41">
    <property type="entry name" value="INTEGRASE_RECOMBINASE PROTEIN MJ0367-RELATED"/>
    <property type="match status" value="1"/>
</dbReference>
<evidence type="ECO:0000256" key="2">
    <source>
        <dbReference type="ARBA" id="ARBA00023125"/>
    </source>
</evidence>
<evidence type="ECO:0000256" key="4">
    <source>
        <dbReference type="SAM" id="Coils"/>
    </source>
</evidence>
<feature type="domain" description="Tyr recombinase" evidence="5">
    <location>
        <begin position="120"/>
        <end position="312"/>
    </location>
</feature>
<evidence type="ECO:0000256" key="3">
    <source>
        <dbReference type="ARBA" id="ARBA00023172"/>
    </source>
</evidence>
<dbReference type="GO" id="GO:0015074">
    <property type="term" value="P:DNA integration"/>
    <property type="evidence" value="ECO:0007669"/>
    <property type="project" value="UniProtKB-KW"/>
</dbReference>
<dbReference type="InterPro" id="IPR002104">
    <property type="entry name" value="Integrase_catalytic"/>
</dbReference>
<keyword evidence="4" id="KW-0175">Coiled coil</keyword>
<proteinExistence type="predicted"/>
<evidence type="ECO:0000256" key="1">
    <source>
        <dbReference type="ARBA" id="ARBA00022908"/>
    </source>
</evidence>
<gene>
    <name evidence="6" type="primary">xerD</name>
</gene>
<organism evidence="6">
    <name type="scientific">uncultured marine thaumarchaeote KM3_196_F10</name>
    <dbReference type="NCBI Taxonomy" id="1456086"/>
    <lineage>
        <taxon>Archaea</taxon>
        <taxon>Nitrososphaerota</taxon>
        <taxon>environmental samples</taxon>
    </lineage>
</organism>
<feature type="coiled-coil region" evidence="4">
    <location>
        <begin position="316"/>
        <end position="350"/>
    </location>
</feature>
<reference evidence="6" key="1">
    <citation type="journal article" date="2014" name="Genome Biol. Evol.">
        <title>Pangenome evidence for extensive interdomain horizontal transfer affecting lineage core and shell genes in uncultured planktonic thaumarchaeota and euryarchaeota.</title>
        <authorList>
            <person name="Deschamps P."/>
            <person name="Zivanovic Y."/>
            <person name="Moreira D."/>
            <person name="Rodriguez-Valera F."/>
            <person name="Lopez-Garcia P."/>
        </authorList>
    </citation>
    <scope>NUCLEOTIDE SEQUENCE</scope>
</reference>
<name>A0A075GYG7_9ARCH</name>
<protein>
    <submittedName>
        <fullName evidence="6">Integrase family protein (XerD)</fullName>
    </submittedName>
</protein>
<dbReference type="GO" id="GO:0003677">
    <property type="term" value="F:DNA binding"/>
    <property type="evidence" value="ECO:0007669"/>
    <property type="project" value="UniProtKB-KW"/>
</dbReference>
<dbReference type="GO" id="GO:0006310">
    <property type="term" value="P:DNA recombination"/>
    <property type="evidence" value="ECO:0007669"/>
    <property type="project" value="UniProtKB-KW"/>
</dbReference>
<keyword evidence="1" id="KW-0229">DNA integration</keyword>
<keyword evidence="3" id="KW-0233">DNA recombination</keyword>
<dbReference type="PROSITE" id="PS51898">
    <property type="entry name" value="TYR_RECOMBINASE"/>
    <property type="match status" value="1"/>
</dbReference>
<dbReference type="CDD" id="cd00397">
    <property type="entry name" value="DNA_BRE_C"/>
    <property type="match status" value="1"/>
</dbReference>
<keyword evidence="2" id="KW-0238">DNA-binding</keyword>